<comment type="caution">
    <text evidence="1">The sequence shown here is derived from an EMBL/GenBank/DDBJ whole genome shotgun (WGS) entry which is preliminary data.</text>
</comment>
<accession>A0ACB7SV47</accession>
<dbReference type="EMBL" id="CM023482">
    <property type="protein sequence ID" value="KAH6938545.1"/>
    <property type="molecule type" value="Genomic_DNA"/>
</dbReference>
<evidence type="ECO:0000313" key="1">
    <source>
        <dbReference type="EMBL" id="KAH6938545.1"/>
    </source>
</evidence>
<evidence type="ECO:0000313" key="2">
    <source>
        <dbReference type="Proteomes" id="UP000821845"/>
    </source>
</evidence>
<organism evidence="1 2">
    <name type="scientific">Hyalomma asiaticum</name>
    <name type="common">Tick</name>
    <dbReference type="NCBI Taxonomy" id="266040"/>
    <lineage>
        <taxon>Eukaryota</taxon>
        <taxon>Metazoa</taxon>
        <taxon>Ecdysozoa</taxon>
        <taxon>Arthropoda</taxon>
        <taxon>Chelicerata</taxon>
        <taxon>Arachnida</taxon>
        <taxon>Acari</taxon>
        <taxon>Parasitiformes</taxon>
        <taxon>Ixodida</taxon>
        <taxon>Ixodoidea</taxon>
        <taxon>Ixodidae</taxon>
        <taxon>Hyalomminae</taxon>
        <taxon>Hyalomma</taxon>
    </lineage>
</organism>
<gene>
    <name evidence="1" type="ORF">HPB50_010469</name>
</gene>
<dbReference type="Proteomes" id="UP000821845">
    <property type="component" value="Chromosome 2"/>
</dbReference>
<name>A0ACB7SV47_HYAAI</name>
<proteinExistence type="predicted"/>
<keyword evidence="2" id="KW-1185">Reference proteome</keyword>
<protein>
    <submittedName>
        <fullName evidence="1">Uncharacterized protein</fullName>
    </submittedName>
</protein>
<sequence>MGHEAQNCREKEGGPRLFQSVAKIDTRAVDAANEKYFLLAKVNGHDIKAYSQCITIRQEDVDRIGRMFTATNKRLTIGDYGSGRVMLCSEANINVTDDQATADVPVLIMLNESQAIPLIVGQPFTKQPHVIIVRRRNTLRIFEEQINTDENDDTLQSIEIPDISKCPVCLWARESTVVPPNYVELLKLYITGGEPSADVFMDTHLSAGRGRRTYSSVTPVDKLKLWSRDEIDWEGSGNDSSDSNQGSQELHDGRVCTPAHSSSERPVRGSAEGATSDQCTAVT</sequence>
<reference evidence="1" key="1">
    <citation type="submission" date="2020-05" db="EMBL/GenBank/DDBJ databases">
        <title>Large-scale comparative analyses of tick genomes elucidate their genetic diversity and vector capacities.</title>
        <authorList>
            <person name="Jia N."/>
            <person name="Wang J."/>
            <person name="Shi W."/>
            <person name="Du L."/>
            <person name="Sun Y."/>
            <person name="Zhan W."/>
            <person name="Jiang J."/>
            <person name="Wang Q."/>
            <person name="Zhang B."/>
            <person name="Ji P."/>
            <person name="Sakyi L.B."/>
            <person name="Cui X."/>
            <person name="Yuan T."/>
            <person name="Jiang B."/>
            <person name="Yang W."/>
            <person name="Lam T.T.-Y."/>
            <person name="Chang Q."/>
            <person name="Ding S."/>
            <person name="Wang X."/>
            <person name="Zhu J."/>
            <person name="Ruan X."/>
            <person name="Zhao L."/>
            <person name="Wei J."/>
            <person name="Que T."/>
            <person name="Du C."/>
            <person name="Cheng J."/>
            <person name="Dai P."/>
            <person name="Han X."/>
            <person name="Huang E."/>
            <person name="Gao Y."/>
            <person name="Liu J."/>
            <person name="Shao H."/>
            <person name="Ye R."/>
            <person name="Li L."/>
            <person name="Wei W."/>
            <person name="Wang X."/>
            <person name="Wang C."/>
            <person name="Yang T."/>
            <person name="Huo Q."/>
            <person name="Li W."/>
            <person name="Guo W."/>
            <person name="Chen H."/>
            <person name="Zhou L."/>
            <person name="Ni X."/>
            <person name="Tian J."/>
            <person name="Zhou Y."/>
            <person name="Sheng Y."/>
            <person name="Liu T."/>
            <person name="Pan Y."/>
            <person name="Xia L."/>
            <person name="Li J."/>
            <person name="Zhao F."/>
            <person name="Cao W."/>
        </authorList>
    </citation>
    <scope>NUCLEOTIDE SEQUENCE</scope>
    <source>
        <strain evidence="1">Hyas-2018</strain>
    </source>
</reference>